<dbReference type="EC" id="3.1.3.36" evidence="4"/>
<evidence type="ECO:0000256" key="2">
    <source>
        <dbReference type="ARBA" id="ARBA00008943"/>
    </source>
</evidence>
<dbReference type="PANTHER" id="PTHR11200:SF257">
    <property type="entry name" value="PHOSPHOINOSITIDE 5-PHOSPHATASE"/>
    <property type="match status" value="1"/>
</dbReference>
<proteinExistence type="inferred from homology"/>
<organism evidence="11 12">
    <name type="scientific">Pichia kudriavzevii</name>
    <name type="common">Yeast</name>
    <name type="synonym">Issatchenkia orientalis</name>
    <dbReference type="NCBI Taxonomy" id="4909"/>
    <lineage>
        <taxon>Eukaryota</taxon>
        <taxon>Fungi</taxon>
        <taxon>Dikarya</taxon>
        <taxon>Ascomycota</taxon>
        <taxon>Saccharomycotina</taxon>
        <taxon>Pichiomycetes</taxon>
        <taxon>Pichiales</taxon>
        <taxon>Pichiaceae</taxon>
        <taxon>Pichia</taxon>
    </lineage>
</organism>
<feature type="domain" description="SAC" evidence="10">
    <location>
        <begin position="145"/>
        <end position="361"/>
    </location>
</feature>
<evidence type="ECO:0000313" key="11">
    <source>
        <dbReference type="EMBL" id="ONH73518.1"/>
    </source>
</evidence>
<evidence type="ECO:0000256" key="9">
    <source>
        <dbReference type="SAM" id="MobiDB-lite"/>
    </source>
</evidence>
<dbReference type="Proteomes" id="UP000189274">
    <property type="component" value="Unassembled WGS sequence"/>
</dbReference>
<feature type="compositionally biased region" description="Low complexity" evidence="9">
    <location>
        <begin position="951"/>
        <end position="962"/>
    </location>
</feature>
<dbReference type="GO" id="GO:0005737">
    <property type="term" value="C:cytoplasm"/>
    <property type="evidence" value="ECO:0007669"/>
    <property type="project" value="UniProtKB-SubCell"/>
</dbReference>
<dbReference type="PROSITE" id="PS50275">
    <property type="entry name" value="SAC"/>
    <property type="match status" value="1"/>
</dbReference>
<dbReference type="InterPro" id="IPR002013">
    <property type="entry name" value="SAC_dom"/>
</dbReference>
<feature type="region of interest" description="Disordered" evidence="9">
    <location>
        <begin position="863"/>
        <end position="972"/>
    </location>
</feature>
<evidence type="ECO:0000259" key="10">
    <source>
        <dbReference type="PROSITE" id="PS50275"/>
    </source>
</evidence>
<dbReference type="GO" id="GO:0046856">
    <property type="term" value="P:phosphatidylinositol dephosphorylation"/>
    <property type="evidence" value="ECO:0007669"/>
    <property type="project" value="InterPro"/>
</dbReference>
<name>A0A1V2LKZ5_PICKU</name>
<dbReference type="VEuPathDB" id="FungiDB:C5L36_0C01100"/>
<accession>A0A1V2LKZ5</accession>
<sequence>MNILVRQGTKRTLALQSATHVLLFRYINETQKCAIELIDRESFSSKSYKQLSRSKPQGFLGLIEMNNDIFLCVITSKLHVAQPLPHESIYKIVDVEFHSLTNDTWDFLDMNSNGYPNIENEPNGASSSIHNDYTPRIPQHPCWELRKLLSDGSFFYSTDFDLTSTLQGRGVHDRQRLSMDLFHTDYMWNDFMMEGIINYRNNLSEKQKLILDDDHFLTTVIRGFAETLNAQVDGKPCTITIISKQSWKRAGTRFNVRGVDDDGNVANFVETELIFTNHHYIFAFTQIRGSIPVFWEQDTALIAPKVQITRSFEAAQPTFAKHFEMLNSKYGPIHIVNLLSKTRSSEIELSETYKAHFKKLHTLWADHGDRISQIYTGTNALKSSFSRSGKMGFAGALSDATKSISRIYINNFVDKGKQQVTDTLLGKISNQNQVVIYDPVNDFINFELQKFESKFTTHESITIFTGTFNLAGAHNNQNLTDWLFPYDNFNPDLFVIGFQEVIELNASNILKSDGSVGQYWTKEVEKTIQKNANDNYILLRSEFMSSILLLLFVKEDKVPLVTEVEGKSKKTGLGGMTANKGTVAIRLNIASTSFCFVNSHFAAGLSYTEERNNDFISSWNGVRFSRNRYIKHHDNIVWLGDLNYRITFPNEKARALIKENDLSTLFTRDQLSYQMMRIKEFKCFQESEIKFPPTYKFDKFSNDYDTSEKQRVPAWTDRIIYRGKYLESVAYDSVPIVKFTDHRPVFSVFNSRITIIDEETKDSISNKLRESFLNNSNGKSEYIDLNDVASSAASSVMSTNSSRATTINLIDMDTSTPSTTPPLPRRPVPPVYNAQETKKMLVPGLTPVNIQNAIHVPNIVKQTPRASPASSEPTNFGSISVMTPTISRSGSTPPPPPPRRKPAESASQPSSPMHGASSLQEKVAEPLKTAPIVPSKPKALNGIYTGDLNKSSSSQAQASTTSWVPMTPTKKL</sequence>
<dbReference type="GO" id="GO:0016020">
    <property type="term" value="C:membrane"/>
    <property type="evidence" value="ECO:0007669"/>
    <property type="project" value="TreeGrafter"/>
</dbReference>
<evidence type="ECO:0000313" key="12">
    <source>
        <dbReference type="Proteomes" id="UP000189274"/>
    </source>
</evidence>
<dbReference type="InterPro" id="IPR000300">
    <property type="entry name" value="IPPc"/>
</dbReference>
<comment type="similarity">
    <text evidence="2">Belongs to the synaptojanin family.</text>
</comment>
<dbReference type="GO" id="GO:0043813">
    <property type="term" value="F:phosphatidylinositol-3,5-bisphosphate 5-phosphatase activity"/>
    <property type="evidence" value="ECO:0007669"/>
    <property type="project" value="TreeGrafter"/>
</dbReference>
<dbReference type="EMBL" id="MQVM01000014">
    <property type="protein sequence ID" value="ONH73518.1"/>
    <property type="molecule type" value="Genomic_DNA"/>
</dbReference>
<dbReference type="GO" id="GO:0004439">
    <property type="term" value="F:phosphatidylinositol-4,5-bisphosphate 5-phosphatase activity"/>
    <property type="evidence" value="ECO:0007669"/>
    <property type="project" value="UniProtKB-EC"/>
</dbReference>
<evidence type="ECO:0000256" key="5">
    <source>
        <dbReference type="ARBA" id="ARBA00022448"/>
    </source>
</evidence>
<keyword evidence="5" id="KW-0813">Transport</keyword>
<dbReference type="PANTHER" id="PTHR11200">
    <property type="entry name" value="INOSITOL 5-PHOSPHATASE"/>
    <property type="match status" value="1"/>
</dbReference>
<dbReference type="Pfam" id="PF22669">
    <property type="entry name" value="Exo_endo_phos2"/>
    <property type="match status" value="1"/>
</dbReference>
<dbReference type="SUPFAM" id="SSF56219">
    <property type="entry name" value="DNase I-like"/>
    <property type="match status" value="1"/>
</dbReference>
<dbReference type="VEuPathDB" id="FungiDB:C5L36_0B04370"/>
<protein>
    <recommendedName>
        <fullName evidence="4">phosphoinositide 5-phosphatase</fullName>
        <ecNumber evidence="4">3.1.3.36</ecNumber>
    </recommendedName>
</protein>
<dbReference type="FunFam" id="3.60.10.10:FF:000029">
    <property type="entry name" value="Inositol polyphosphate 5-phosphatase"/>
    <property type="match status" value="1"/>
</dbReference>
<comment type="similarity">
    <text evidence="3">In the central section; belongs to the inositol 1,4,5-trisphosphate 5-phosphatase family.</text>
</comment>
<keyword evidence="7" id="KW-0378">Hydrolase</keyword>
<keyword evidence="8" id="KW-0653">Protein transport</keyword>
<dbReference type="InterPro" id="IPR036691">
    <property type="entry name" value="Endo/exonu/phosph_ase_sf"/>
</dbReference>
<evidence type="ECO:0000256" key="3">
    <source>
        <dbReference type="ARBA" id="ARBA00009678"/>
    </source>
</evidence>
<evidence type="ECO:0000256" key="4">
    <source>
        <dbReference type="ARBA" id="ARBA00013044"/>
    </source>
</evidence>
<evidence type="ECO:0000256" key="1">
    <source>
        <dbReference type="ARBA" id="ARBA00004496"/>
    </source>
</evidence>
<dbReference type="Gene3D" id="3.60.10.10">
    <property type="entry name" value="Endonuclease/exonuclease/phosphatase"/>
    <property type="match status" value="1"/>
</dbReference>
<evidence type="ECO:0000256" key="7">
    <source>
        <dbReference type="ARBA" id="ARBA00022801"/>
    </source>
</evidence>
<feature type="compositionally biased region" description="Polar residues" evidence="9">
    <location>
        <begin position="863"/>
        <end position="882"/>
    </location>
</feature>
<evidence type="ECO:0000256" key="6">
    <source>
        <dbReference type="ARBA" id="ARBA00022490"/>
    </source>
</evidence>
<gene>
    <name evidence="11" type="ORF">BOH78_3042</name>
</gene>
<keyword evidence="6" id="KW-0963">Cytoplasm</keyword>
<dbReference type="InterPro" id="IPR046985">
    <property type="entry name" value="IP5"/>
</dbReference>
<reference evidence="12" key="1">
    <citation type="journal article" date="2017" name="Genome Announc.">
        <title>Genome sequences of Cyberlindnera fabianii 65, Pichia kudriavzevii 129, and Saccharomyces cerevisiae 131 isolated from fermented masau fruits in Zimbabwe.</title>
        <authorList>
            <person name="van Rijswijck I.M.H."/>
            <person name="Derks M.F.L."/>
            <person name="Abee T."/>
            <person name="de Ridder D."/>
            <person name="Smid E.J."/>
        </authorList>
    </citation>
    <scope>NUCLEOTIDE SEQUENCE [LARGE SCALE GENOMIC DNA]</scope>
    <source>
        <strain evidence="12">129</strain>
    </source>
</reference>
<dbReference type="SMART" id="SM00128">
    <property type="entry name" value="IPPc"/>
    <property type="match status" value="1"/>
</dbReference>
<dbReference type="GO" id="GO:0015031">
    <property type="term" value="P:protein transport"/>
    <property type="evidence" value="ECO:0007669"/>
    <property type="project" value="UniProtKB-KW"/>
</dbReference>
<dbReference type="AlphaFoldDB" id="A0A1V2LKZ5"/>
<comment type="caution">
    <text evidence="11">The sequence shown here is derived from an EMBL/GenBank/DDBJ whole genome shotgun (WGS) entry which is preliminary data.</text>
</comment>
<dbReference type="Pfam" id="PF02383">
    <property type="entry name" value="Syja_N"/>
    <property type="match status" value="1"/>
</dbReference>
<comment type="subcellular location">
    <subcellularLocation>
        <location evidence="1">Cytoplasm</location>
    </subcellularLocation>
</comment>
<evidence type="ECO:0000256" key="8">
    <source>
        <dbReference type="ARBA" id="ARBA00022927"/>
    </source>
</evidence>